<keyword evidence="1" id="KW-1185">Reference proteome</keyword>
<gene>
    <name evidence="2" type="primary">LOC115629948</name>
</gene>
<protein>
    <submittedName>
        <fullName evidence="2">Uncharacterized protein LOC115629948 isoform X1</fullName>
    </submittedName>
</protein>
<proteinExistence type="predicted"/>
<accession>A0A6J2U224</accession>
<organism evidence="1 2">
    <name type="scientific">Drosophila lebanonensis</name>
    <name type="common">Fruit fly</name>
    <name type="synonym">Scaptodrosophila lebanonensis</name>
    <dbReference type="NCBI Taxonomy" id="7225"/>
    <lineage>
        <taxon>Eukaryota</taxon>
        <taxon>Metazoa</taxon>
        <taxon>Ecdysozoa</taxon>
        <taxon>Arthropoda</taxon>
        <taxon>Hexapoda</taxon>
        <taxon>Insecta</taxon>
        <taxon>Pterygota</taxon>
        <taxon>Neoptera</taxon>
        <taxon>Endopterygota</taxon>
        <taxon>Diptera</taxon>
        <taxon>Brachycera</taxon>
        <taxon>Muscomorpha</taxon>
        <taxon>Ephydroidea</taxon>
        <taxon>Drosophilidae</taxon>
        <taxon>Scaptodrosophila</taxon>
    </lineage>
</organism>
<dbReference type="OrthoDB" id="7869073at2759"/>
<name>A0A6J2U224_DROLE</name>
<dbReference type="AlphaFoldDB" id="A0A6J2U224"/>
<evidence type="ECO:0000313" key="1">
    <source>
        <dbReference type="Proteomes" id="UP000504634"/>
    </source>
</evidence>
<dbReference type="Proteomes" id="UP000504634">
    <property type="component" value="Unplaced"/>
</dbReference>
<reference evidence="2" key="1">
    <citation type="submission" date="2025-08" db="UniProtKB">
        <authorList>
            <consortium name="RefSeq"/>
        </authorList>
    </citation>
    <scope>IDENTIFICATION</scope>
    <source>
        <strain evidence="2">11010-0011.00</strain>
        <tissue evidence="2">Whole body</tissue>
    </source>
</reference>
<dbReference type="RefSeq" id="XP_030382419.1">
    <property type="nucleotide sequence ID" value="XM_030526559.1"/>
</dbReference>
<sequence>MTQFNSATILMPLDEYYDKCVEDKPKIPKKYPGSSRNWENDNRQAPRLNSYKDLDYVEDDENFLFPISQSNCSQLKYEFEEFNQAYEDGMFSTTKNNAQDAGMEQQIDSAQQRMHDLNLTNPMGAVTAIQHQMPSHHVSNNYSGGHMNQRRLTNGNTQRVGRTRGIYNDNRYGQTYQQHRPKLARNAQHFQSQQQRQVKQQLKNAFGTYGGNVSHATHVHSQQVVQNIKNEFQTGKATNTNSNGWICENKPKSLIEGHKMSESCTEHFNFPKPMINNFERIVNNPLAPKSMVNNFDRIINNPLAHKAHDLPGQHMSNFNFPKPMINNFERIVNNPLAPKSMVNNFDRIVNNPLAHKSHELPGQRMSNVPQFPNAYMENEHHINDIGERAVSAPAPLRLADLMNLSLSDCQNIEGEVVARNAFFFLDSVIKMQQESSQNDFGVIQPNKEGVGFVPKINIRNKRF</sequence>
<evidence type="ECO:0000313" key="2">
    <source>
        <dbReference type="RefSeq" id="XP_030382419.1"/>
    </source>
</evidence>
<dbReference type="GeneID" id="115629948"/>